<proteinExistence type="inferred from homology"/>
<comment type="similarity">
    <text evidence="2">Belongs to the EamA transporter family.</text>
</comment>
<dbReference type="InterPro" id="IPR037185">
    <property type="entry name" value="EmrE-like"/>
</dbReference>
<keyword evidence="3 7" id="KW-0812">Transmembrane</keyword>
<evidence type="ECO:0000256" key="1">
    <source>
        <dbReference type="ARBA" id="ARBA00004141"/>
    </source>
</evidence>
<keyword evidence="5 7" id="KW-0472">Membrane</keyword>
<name>A0ABP5BHF3_9MICO</name>
<feature type="transmembrane region" description="Helical" evidence="7">
    <location>
        <begin position="153"/>
        <end position="171"/>
    </location>
</feature>
<feature type="transmembrane region" description="Helical" evidence="7">
    <location>
        <begin position="183"/>
        <end position="203"/>
    </location>
</feature>
<protein>
    <submittedName>
        <fullName evidence="9">EamA family transporter</fullName>
    </submittedName>
</protein>
<evidence type="ECO:0000313" key="10">
    <source>
        <dbReference type="Proteomes" id="UP001499954"/>
    </source>
</evidence>
<dbReference type="RefSeq" id="WP_157414591.1">
    <property type="nucleotide sequence ID" value="NZ_BAAAMK010000001.1"/>
</dbReference>
<feature type="transmembrane region" description="Helical" evidence="7">
    <location>
        <begin position="253"/>
        <end position="273"/>
    </location>
</feature>
<keyword evidence="10" id="KW-1185">Reference proteome</keyword>
<comment type="subcellular location">
    <subcellularLocation>
        <location evidence="1">Membrane</location>
        <topology evidence="1">Multi-pass membrane protein</topology>
    </subcellularLocation>
</comment>
<dbReference type="Proteomes" id="UP001499954">
    <property type="component" value="Unassembled WGS sequence"/>
</dbReference>
<evidence type="ECO:0000256" key="3">
    <source>
        <dbReference type="ARBA" id="ARBA00022692"/>
    </source>
</evidence>
<feature type="transmembrane region" description="Helical" evidence="7">
    <location>
        <begin position="72"/>
        <end position="93"/>
    </location>
</feature>
<dbReference type="SUPFAM" id="SSF103481">
    <property type="entry name" value="Multidrug resistance efflux transporter EmrE"/>
    <property type="match status" value="2"/>
</dbReference>
<feature type="transmembrane region" description="Helical" evidence="7">
    <location>
        <begin position="223"/>
        <end position="241"/>
    </location>
</feature>
<sequence>MRASRGILGIMLGLGSGLAFGAGGAVVKPLLESGWSPGAAVFFRVLVGALLLLVPGLIALKFDLRPLWRAKWTVLVYSVIAVAGVQLAFYMSISRIPVSTALLIEYLAPVALVALAWVRTRHVPQFVVLAGSVVAIVGLVLVIGPAGGALDPLGIAFAAIAMIGVAVYYVLGERTDTGIPPISLAAVGLFIGCLVLGASLLVGLVPFEANFASMPYFGTTAPWWVPVLTVGAVSTAFAYVAGIQAIQILGTRLASFLGLSEVVFAGIVAWILLGEAIGPVQLLGGLLILGGIVLVRFERPALATAPDIVPGAATAMEPDLSFEPDPLPVDQPVGTGRPVDRPAT</sequence>
<evidence type="ECO:0000259" key="8">
    <source>
        <dbReference type="Pfam" id="PF00892"/>
    </source>
</evidence>
<feature type="transmembrane region" description="Helical" evidence="7">
    <location>
        <begin position="126"/>
        <end position="147"/>
    </location>
</feature>
<dbReference type="PANTHER" id="PTHR32322">
    <property type="entry name" value="INNER MEMBRANE TRANSPORTER"/>
    <property type="match status" value="1"/>
</dbReference>
<feature type="domain" description="EamA" evidence="8">
    <location>
        <begin position="8"/>
        <end position="143"/>
    </location>
</feature>
<evidence type="ECO:0000313" key="9">
    <source>
        <dbReference type="EMBL" id="GAA1945238.1"/>
    </source>
</evidence>
<evidence type="ECO:0000256" key="2">
    <source>
        <dbReference type="ARBA" id="ARBA00007362"/>
    </source>
</evidence>
<feature type="region of interest" description="Disordered" evidence="6">
    <location>
        <begin position="319"/>
        <end position="344"/>
    </location>
</feature>
<dbReference type="InterPro" id="IPR000620">
    <property type="entry name" value="EamA_dom"/>
</dbReference>
<feature type="transmembrane region" description="Helical" evidence="7">
    <location>
        <begin position="99"/>
        <end position="119"/>
    </location>
</feature>
<evidence type="ECO:0000256" key="6">
    <source>
        <dbReference type="SAM" id="MobiDB-lite"/>
    </source>
</evidence>
<evidence type="ECO:0000256" key="7">
    <source>
        <dbReference type="SAM" id="Phobius"/>
    </source>
</evidence>
<evidence type="ECO:0000256" key="4">
    <source>
        <dbReference type="ARBA" id="ARBA00022989"/>
    </source>
</evidence>
<gene>
    <name evidence="9" type="ORF">GCM10009717_09670</name>
</gene>
<evidence type="ECO:0000256" key="5">
    <source>
        <dbReference type="ARBA" id="ARBA00023136"/>
    </source>
</evidence>
<feature type="transmembrane region" description="Helical" evidence="7">
    <location>
        <begin position="39"/>
        <end position="60"/>
    </location>
</feature>
<feature type="domain" description="EamA" evidence="8">
    <location>
        <begin position="153"/>
        <end position="295"/>
    </location>
</feature>
<feature type="transmembrane region" description="Helical" evidence="7">
    <location>
        <begin position="279"/>
        <end position="297"/>
    </location>
</feature>
<feature type="transmembrane region" description="Helical" evidence="7">
    <location>
        <begin position="7"/>
        <end position="27"/>
    </location>
</feature>
<comment type="caution">
    <text evidence="9">The sequence shown here is derived from an EMBL/GenBank/DDBJ whole genome shotgun (WGS) entry which is preliminary data.</text>
</comment>
<reference evidence="10" key="1">
    <citation type="journal article" date="2019" name="Int. J. Syst. Evol. Microbiol.">
        <title>The Global Catalogue of Microorganisms (GCM) 10K type strain sequencing project: providing services to taxonomists for standard genome sequencing and annotation.</title>
        <authorList>
            <consortium name="The Broad Institute Genomics Platform"/>
            <consortium name="The Broad Institute Genome Sequencing Center for Infectious Disease"/>
            <person name="Wu L."/>
            <person name="Ma J."/>
        </authorList>
    </citation>
    <scope>NUCLEOTIDE SEQUENCE [LARGE SCALE GENOMIC DNA]</scope>
    <source>
        <strain evidence="10">JCM 13584</strain>
    </source>
</reference>
<keyword evidence="4 7" id="KW-1133">Transmembrane helix</keyword>
<dbReference type="EMBL" id="BAAAMK010000001">
    <property type="protein sequence ID" value="GAA1945238.1"/>
    <property type="molecule type" value="Genomic_DNA"/>
</dbReference>
<dbReference type="InterPro" id="IPR050638">
    <property type="entry name" value="AA-Vitamin_Transporters"/>
</dbReference>
<organism evidence="9 10">
    <name type="scientific">Agromyces allii</name>
    <dbReference type="NCBI Taxonomy" id="393607"/>
    <lineage>
        <taxon>Bacteria</taxon>
        <taxon>Bacillati</taxon>
        <taxon>Actinomycetota</taxon>
        <taxon>Actinomycetes</taxon>
        <taxon>Micrococcales</taxon>
        <taxon>Microbacteriaceae</taxon>
        <taxon>Agromyces</taxon>
    </lineage>
</organism>
<dbReference type="PANTHER" id="PTHR32322:SF2">
    <property type="entry name" value="EAMA DOMAIN-CONTAINING PROTEIN"/>
    <property type="match status" value="1"/>
</dbReference>
<accession>A0ABP5BHF3</accession>
<dbReference type="Pfam" id="PF00892">
    <property type="entry name" value="EamA"/>
    <property type="match status" value="2"/>
</dbReference>